<accession>A0ABY5HHL1</accession>
<proteinExistence type="predicted"/>
<protein>
    <recommendedName>
        <fullName evidence="4">LysM domain-containing protein</fullName>
    </recommendedName>
</protein>
<sequence length="92" mass="10704">MLLKNSRYQPHRPFEPDSSFRGVGPRAVTTAEGMIEHRVVEGERLDTLARHYFNDDRLWWRILDANPELQHADALLGEDWIGRAILIPQRKG</sequence>
<dbReference type="RefSeq" id="WP_255853377.1">
    <property type="nucleotide sequence ID" value="NZ_CP073347.1"/>
</dbReference>
<feature type="region of interest" description="Disordered" evidence="1">
    <location>
        <begin position="1"/>
        <end position="24"/>
    </location>
</feature>
<reference evidence="2" key="1">
    <citation type="submission" date="2021-04" db="EMBL/GenBank/DDBJ databases">
        <title>Oceanospirillales bacteria with DddD are important DMSP degraders in coastal seawater.</title>
        <authorList>
            <person name="Liu J."/>
        </authorList>
    </citation>
    <scope>NUCLEOTIDE SEQUENCE</scope>
    <source>
        <strain evidence="2">D13-1</strain>
    </source>
</reference>
<evidence type="ECO:0000256" key="1">
    <source>
        <dbReference type="SAM" id="MobiDB-lite"/>
    </source>
</evidence>
<gene>
    <name evidence="2" type="ORF">KDW95_19035</name>
</gene>
<keyword evidence="3" id="KW-1185">Reference proteome</keyword>
<dbReference type="EMBL" id="CP073347">
    <property type="protein sequence ID" value="UTW11336.1"/>
    <property type="molecule type" value="Genomic_DNA"/>
</dbReference>
<evidence type="ECO:0008006" key="4">
    <source>
        <dbReference type="Google" id="ProtNLM"/>
    </source>
</evidence>
<dbReference type="Proteomes" id="UP001058461">
    <property type="component" value="Chromosome"/>
</dbReference>
<evidence type="ECO:0000313" key="2">
    <source>
        <dbReference type="EMBL" id="UTW11336.1"/>
    </source>
</evidence>
<organism evidence="2 3">
    <name type="scientific">Marinobacterium rhizophilum</name>
    <dbReference type="NCBI Taxonomy" id="420402"/>
    <lineage>
        <taxon>Bacteria</taxon>
        <taxon>Pseudomonadati</taxon>
        <taxon>Pseudomonadota</taxon>
        <taxon>Gammaproteobacteria</taxon>
        <taxon>Oceanospirillales</taxon>
        <taxon>Oceanospirillaceae</taxon>
        <taxon>Marinobacterium</taxon>
    </lineage>
</organism>
<name>A0ABY5HHL1_9GAMM</name>
<evidence type="ECO:0000313" key="3">
    <source>
        <dbReference type="Proteomes" id="UP001058461"/>
    </source>
</evidence>